<dbReference type="AlphaFoldDB" id="A0A547PMU6"/>
<name>A0A547PMU6_9RHOB</name>
<reference evidence="2 3" key="1">
    <citation type="submission" date="2019-06" db="EMBL/GenBank/DDBJ databases">
        <title>Paenimaribius caenipelagi gen. nov., sp. nov., isolated from a tidal flat.</title>
        <authorList>
            <person name="Yoon J.-H."/>
        </authorList>
    </citation>
    <scope>NUCLEOTIDE SEQUENCE [LARGE SCALE GENOMIC DNA]</scope>
    <source>
        <strain evidence="2 3">JBTF-M29</strain>
    </source>
</reference>
<evidence type="ECO:0000256" key="1">
    <source>
        <dbReference type="SAM" id="MobiDB-lite"/>
    </source>
</evidence>
<keyword evidence="3" id="KW-1185">Reference proteome</keyword>
<feature type="compositionally biased region" description="Basic and acidic residues" evidence="1">
    <location>
        <begin position="1"/>
        <end position="13"/>
    </location>
</feature>
<protein>
    <submittedName>
        <fullName evidence="2">Uncharacterized protein</fullName>
    </submittedName>
</protein>
<sequence length="371" mass="42011">MSGKDPSNKKDYSIDTGNGGENPGFSETQGPIPFDRRQGDQGPIPGQRRVRSEDPEPPEQPNARGRDKTVGNLPPVSEIGQRTGNYMLSYGYPRAGKSTFQSHLLRWITQGGEFSLNVAKNDSNDASRIAFNEWMRLWDANRFPESTERGMTKVVELRFRATPVSGRKKPLEFNILEMSGEDQRRVLPEAGRPSEMMEPVREYLSNRKINFLLVLLLDPARDGSENDILFLTLLDYLDANFPGLSERMSLLLLLSKPDTALAKMRSDRRASTEFHDLNVTDRMTPEHVNFYFDTYTPATISRLANWPGKWATAKLRVGSLPRTQGGASETYSDVDFDDAKRVFDWIFEAFTGAPPGKRLPTWLDKMLRDPE</sequence>
<evidence type="ECO:0000313" key="2">
    <source>
        <dbReference type="EMBL" id="TRD15470.1"/>
    </source>
</evidence>
<dbReference type="EMBL" id="VFSV01000042">
    <property type="protein sequence ID" value="TRD15470.1"/>
    <property type="molecule type" value="Genomic_DNA"/>
</dbReference>
<organism evidence="2 3">
    <name type="scientific">Palleronia caenipelagi</name>
    <dbReference type="NCBI Taxonomy" id="2489174"/>
    <lineage>
        <taxon>Bacteria</taxon>
        <taxon>Pseudomonadati</taxon>
        <taxon>Pseudomonadota</taxon>
        <taxon>Alphaproteobacteria</taxon>
        <taxon>Rhodobacterales</taxon>
        <taxon>Roseobacteraceae</taxon>
        <taxon>Palleronia</taxon>
    </lineage>
</organism>
<gene>
    <name evidence="2" type="ORF">FEV53_16275</name>
</gene>
<dbReference type="RefSeq" id="WP_142835838.1">
    <property type="nucleotide sequence ID" value="NZ_VFSV01000042.1"/>
</dbReference>
<proteinExistence type="predicted"/>
<dbReference type="Proteomes" id="UP000318590">
    <property type="component" value="Unassembled WGS sequence"/>
</dbReference>
<evidence type="ECO:0000313" key="3">
    <source>
        <dbReference type="Proteomes" id="UP000318590"/>
    </source>
</evidence>
<comment type="caution">
    <text evidence="2">The sequence shown here is derived from an EMBL/GenBank/DDBJ whole genome shotgun (WGS) entry which is preliminary data.</text>
</comment>
<accession>A0A547PMU6</accession>
<feature type="region of interest" description="Disordered" evidence="1">
    <location>
        <begin position="1"/>
        <end position="81"/>
    </location>
</feature>